<reference evidence="2 3" key="1">
    <citation type="journal article" date="2018" name="PLoS Genet.">
        <title>Population sequencing reveals clonal diversity and ancestral inbreeding in the grapevine cultivar Chardonnay.</title>
        <authorList>
            <person name="Roach M.J."/>
            <person name="Johnson D.L."/>
            <person name="Bohlmann J."/>
            <person name="van Vuuren H.J."/>
            <person name="Jones S.J."/>
            <person name="Pretorius I.S."/>
            <person name="Schmidt S.A."/>
            <person name="Borneman A.R."/>
        </authorList>
    </citation>
    <scope>NUCLEOTIDE SEQUENCE [LARGE SCALE GENOMIC DNA]</scope>
    <source>
        <strain evidence="3">cv. Chardonnay</strain>
        <tissue evidence="2">Leaf</tissue>
    </source>
</reference>
<evidence type="ECO:0000256" key="1">
    <source>
        <dbReference type="SAM" id="MobiDB-lite"/>
    </source>
</evidence>
<comment type="caution">
    <text evidence="2">The sequence shown here is derived from an EMBL/GenBank/DDBJ whole genome shotgun (WGS) entry which is preliminary data.</text>
</comment>
<name>A0A438GQA1_VITVI</name>
<feature type="region of interest" description="Disordered" evidence="1">
    <location>
        <begin position="40"/>
        <end position="70"/>
    </location>
</feature>
<gene>
    <name evidence="2" type="ORF">CK203_056820</name>
</gene>
<dbReference type="CDD" id="cd09272">
    <property type="entry name" value="RNase_HI_RT_Ty1"/>
    <property type="match status" value="1"/>
</dbReference>
<dbReference type="AlphaFoldDB" id="A0A438GQA1"/>
<evidence type="ECO:0000313" key="3">
    <source>
        <dbReference type="Proteomes" id="UP000288805"/>
    </source>
</evidence>
<sequence>MLGKKGAAASVENSAMIASDANANKVFTRKLLEDPWEACKLKSSKPSGKPTDASSYANEAETSNNPSALSCNQNPAPWIIDSGASDHRTSSSYLFNTYLSCSRSDDIAELERLKKGLAKNFKIEGLGALKYFLGMEFNRSKEGIFVTQHKYTLARTSLGCNQDADWTGSITDRKSTSSYCTFVGGNLVTWRSKKQNIVAKIVLKLNLDQSLMEFVKLCESEGY</sequence>
<evidence type="ECO:0008006" key="4">
    <source>
        <dbReference type="Google" id="ProtNLM"/>
    </source>
</evidence>
<dbReference type="Proteomes" id="UP000288805">
    <property type="component" value="Unassembled WGS sequence"/>
</dbReference>
<proteinExistence type="predicted"/>
<dbReference type="EMBL" id="QGNW01000371">
    <property type="protein sequence ID" value="RVW74358.1"/>
    <property type="molecule type" value="Genomic_DNA"/>
</dbReference>
<organism evidence="2 3">
    <name type="scientific">Vitis vinifera</name>
    <name type="common">Grape</name>
    <dbReference type="NCBI Taxonomy" id="29760"/>
    <lineage>
        <taxon>Eukaryota</taxon>
        <taxon>Viridiplantae</taxon>
        <taxon>Streptophyta</taxon>
        <taxon>Embryophyta</taxon>
        <taxon>Tracheophyta</taxon>
        <taxon>Spermatophyta</taxon>
        <taxon>Magnoliopsida</taxon>
        <taxon>eudicotyledons</taxon>
        <taxon>Gunneridae</taxon>
        <taxon>Pentapetalae</taxon>
        <taxon>rosids</taxon>
        <taxon>Vitales</taxon>
        <taxon>Vitaceae</taxon>
        <taxon>Viteae</taxon>
        <taxon>Vitis</taxon>
    </lineage>
</organism>
<evidence type="ECO:0000313" key="2">
    <source>
        <dbReference type="EMBL" id="RVW74358.1"/>
    </source>
</evidence>
<feature type="compositionally biased region" description="Polar residues" evidence="1">
    <location>
        <begin position="52"/>
        <end position="70"/>
    </location>
</feature>
<protein>
    <recommendedName>
        <fullName evidence="4">Mitochondrial protein</fullName>
    </recommendedName>
</protein>
<accession>A0A438GQA1</accession>